<keyword evidence="1" id="KW-0812">Transmembrane</keyword>
<keyword evidence="1" id="KW-1133">Transmembrane helix</keyword>
<name>A0A6C0EFC6_9ZZZZ</name>
<dbReference type="EMBL" id="MN739821">
    <property type="protein sequence ID" value="QHT27291.1"/>
    <property type="molecule type" value="Genomic_DNA"/>
</dbReference>
<feature type="transmembrane region" description="Helical" evidence="1">
    <location>
        <begin position="39"/>
        <end position="59"/>
    </location>
</feature>
<dbReference type="AlphaFoldDB" id="A0A6C0EFC6"/>
<proteinExistence type="predicted"/>
<sequence>MFYDNYNSSKPLLVEPGVKQFLHETLKQCREYKNKYYNIMFNVGVFLGIMIILALILLYKYKGKLTPSEKLKRDQEKQQYILSKIKNFQNAKRLAHQELITGLPGWENDYDIIQRKIYI</sequence>
<organism evidence="2">
    <name type="scientific">viral metagenome</name>
    <dbReference type="NCBI Taxonomy" id="1070528"/>
    <lineage>
        <taxon>unclassified sequences</taxon>
        <taxon>metagenomes</taxon>
        <taxon>organismal metagenomes</taxon>
    </lineage>
</organism>
<keyword evidence="1" id="KW-0472">Membrane</keyword>
<protein>
    <submittedName>
        <fullName evidence="2">Uncharacterized protein</fullName>
    </submittedName>
</protein>
<accession>A0A6C0EFC6</accession>
<evidence type="ECO:0000313" key="2">
    <source>
        <dbReference type="EMBL" id="QHT27291.1"/>
    </source>
</evidence>
<evidence type="ECO:0000256" key="1">
    <source>
        <dbReference type="SAM" id="Phobius"/>
    </source>
</evidence>
<reference evidence="2" key="1">
    <citation type="journal article" date="2020" name="Nature">
        <title>Giant virus diversity and host interactions through global metagenomics.</title>
        <authorList>
            <person name="Schulz F."/>
            <person name="Roux S."/>
            <person name="Paez-Espino D."/>
            <person name="Jungbluth S."/>
            <person name="Walsh D.A."/>
            <person name="Denef V.J."/>
            <person name="McMahon K.D."/>
            <person name="Konstantinidis K.T."/>
            <person name="Eloe-Fadrosh E.A."/>
            <person name="Kyrpides N.C."/>
            <person name="Woyke T."/>
        </authorList>
    </citation>
    <scope>NUCLEOTIDE SEQUENCE</scope>
    <source>
        <strain evidence="2">GVMAG-M-3300023179-33</strain>
    </source>
</reference>